<comment type="caution">
    <text evidence="2">The sequence shown here is derived from an EMBL/GenBank/DDBJ whole genome shotgun (WGS) entry which is preliminary data.</text>
</comment>
<gene>
    <name evidence="2" type="ORF">DPMN_047447</name>
</gene>
<dbReference type="Gene3D" id="1.20.5.1200">
    <property type="entry name" value="Alpha-tocopherol transfer"/>
    <property type="match status" value="1"/>
</dbReference>
<dbReference type="InterPro" id="IPR011074">
    <property type="entry name" value="CRAL/TRIO_N_dom"/>
</dbReference>
<dbReference type="EMBL" id="JAIWYP010000011">
    <property type="protein sequence ID" value="KAH3740737.1"/>
    <property type="molecule type" value="Genomic_DNA"/>
</dbReference>
<dbReference type="AlphaFoldDB" id="A0A9D4I1W0"/>
<dbReference type="PANTHER" id="PTHR10174">
    <property type="entry name" value="ALPHA-TOCOPHEROL TRANSFER PROTEIN-RELATED"/>
    <property type="match status" value="1"/>
</dbReference>
<accession>A0A9D4I1W0</accession>
<dbReference type="Pfam" id="PF00650">
    <property type="entry name" value="CRAL_TRIO"/>
    <property type="match status" value="1"/>
</dbReference>
<dbReference type="Pfam" id="PF03765">
    <property type="entry name" value="CRAL_TRIO_N"/>
    <property type="match status" value="1"/>
</dbReference>
<dbReference type="InterPro" id="IPR036865">
    <property type="entry name" value="CRAL-TRIO_dom_sf"/>
</dbReference>
<dbReference type="PRINTS" id="PR00180">
    <property type="entry name" value="CRETINALDHBP"/>
</dbReference>
<dbReference type="Proteomes" id="UP000828390">
    <property type="component" value="Unassembled WGS sequence"/>
</dbReference>
<dbReference type="CDD" id="cd00170">
    <property type="entry name" value="SEC14"/>
    <property type="match status" value="1"/>
</dbReference>
<dbReference type="GO" id="GO:0016020">
    <property type="term" value="C:membrane"/>
    <property type="evidence" value="ECO:0007669"/>
    <property type="project" value="TreeGrafter"/>
</dbReference>
<dbReference type="SMART" id="SM00516">
    <property type="entry name" value="SEC14"/>
    <property type="match status" value="1"/>
</dbReference>
<protein>
    <recommendedName>
        <fullName evidence="1">CRAL-TRIO domain-containing protein</fullName>
    </recommendedName>
</protein>
<evidence type="ECO:0000259" key="1">
    <source>
        <dbReference type="PROSITE" id="PS50191"/>
    </source>
</evidence>
<dbReference type="Gene3D" id="3.40.525.10">
    <property type="entry name" value="CRAL-TRIO lipid binding domain"/>
    <property type="match status" value="1"/>
</dbReference>
<dbReference type="GO" id="GO:1902936">
    <property type="term" value="F:phosphatidylinositol bisphosphate binding"/>
    <property type="evidence" value="ECO:0007669"/>
    <property type="project" value="TreeGrafter"/>
</dbReference>
<feature type="domain" description="CRAL-TRIO" evidence="1">
    <location>
        <begin position="212"/>
        <end position="378"/>
    </location>
</feature>
<dbReference type="SMART" id="SM01100">
    <property type="entry name" value="CRAL_TRIO_N"/>
    <property type="match status" value="1"/>
</dbReference>
<evidence type="ECO:0000313" key="3">
    <source>
        <dbReference type="Proteomes" id="UP000828390"/>
    </source>
</evidence>
<dbReference type="SUPFAM" id="SSF46938">
    <property type="entry name" value="CRAL/TRIO N-terminal domain"/>
    <property type="match status" value="1"/>
</dbReference>
<name>A0A9D4I1W0_DREPO</name>
<dbReference type="PROSITE" id="PS50191">
    <property type="entry name" value="CRAL_TRIO"/>
    <property type="match status" value="1"/>
</dbReference>
<evidence type="ECO:0000313" key="2">
    <source>
        <dbReference type="EMBL" id="KAH3740737.1"/>
    </source>
</evidence>
<dbReference type="InterPro" id="IPR001251">
    <property type="entry name" value="CRAL-TRIO_dom"/>
</dbReference>
<dbReference type="InterPro" id="IPR036273">
    <property type="entry name" value="CRAL/TRIO_N_dom_sf"/>
</dbReference>
<keyword evidence="3" id="KW-1185">Reference proteome</keyword>
<proteinExistence type="predicted"/>
<dbReference type="PANTHER" id="PTHR10174:SF130">
    <property type="entry name" value="ALPHA-TOCOPHEROL TRANSFER PROTEIN-LIKE"/>
    <property type="match status" value="1"/>
</dbReference>
<organism evidence="2 3">
    <name type="scientific">Dreissena polymorpha</name>
    <name type="common">Zebra mussel</name>
    <name type="synonym">Mytilus polymorpha</name>
    <dbReference type="NCBI Taxonomy" id="45954"/>
    <lineage>
        <taxon>Eukaryota</taxon>
        <taxon>Metazoa</taxon>
        <taxon>Spiralia</taxon>
        <taxon>Lophotrochozoa</taxon>
        <taxon>Mollusca</taxon>
        <taxon>Bivalvia</taxon>
        <taxon>Autobranchia</taxon>
        <taxon>Heteroconchia</taxon>
        <taxon>Euheterodonta</taxon>
        <taxon>Imparidentia</taxon>
        <taxon>Neoheterodontei</taxon>
        <taxon>Myida</taxon>
        <taxon>Dreissenoidea</taxon>
        <taxon>Dreissenidae</taxon>
        <taxon>Dreissena</taxon>
    </lineage>
</organism>
<reference evidence="2" key="1">
    <citation type="journal article" date="2019" name="bioRxiv">
        <title>The Genome of the Zebra Mussel, Dreissena polymorpha: A Resource for Invasive Species Research.</title>
        <authorList>
            <person name="McCartney M.A."/>
            <person name="Auch B."/>
            <person name="Kono T."/>
            <person name="Mallez S."/>
            <person name="Zhang Y."/>
            <person name="Obille A."/>
            <person name="Becker A."/>
            <person name="Abrahante J.E."/>
            <person name="Garbe J."/>
            <person name="Badalamenti J.P."/>
            <person name="Herman A."/>
            <person name="Mangelson H."/>
            <person name="Liachko I."/>
            <person name="Sullivan S."/>
            <person name="Sone E.D."/>
            <person name="Koren S."/>
            <person name="Silverstein K.A.T."/>
            <person name="Beckman K.B."/>
            <person name="Gohl D.M."/>
        </authorList>
    </citation>
    <scope>NUCLEOTIDE SEQUENCE</scope>
    <source>
        <strain evidence="2">Duluth1</strain>
        <tissue evidence="2">Whole animal</tissue>
    </source>
</reference>
<dbReference type="Gene3D" id="1.10.8.20">
    <property type="entry name" value="N-terminal domain of phosphatidylinositol transfer protein sec14p"/>
    <property type="match status" value="1"/>
</dbReference>
<reference evidence="2" key="2">
    <citation type="submission" date="2020-11" db="EMBL/GenBank/DDBJ databases">
        <authorList>
            <person name="McCartney M.A."/>
            <person name="Auch B."/>
            <person name="Kono T."/>
            <person name="Mallez S."/>
            <person name="Becker A."/>
            <person name="Gohl D.M."/>
            <person name="Silverstein K.A.T."/>
            <person name="Koren S."/>
            <person name="Bechman K.B."/>
            <person name="Herman A."/>
            <person name="Abrahante J.E."/>
            <person name="Garbe J."/>
        </authorList>
    </citation>
    <scope>NUCLEOTIDE SEQUENCE</scope>
    <source>
        <strain evidence="2">Duluth1</strain>
        <tissue evidence="2">Whole animal</tissue>
    </source>
</reference>
<sequence>MCLCQLQWICRISFRTTAPERLALAGRAVAYGEQGLDFQGPFPTRITTGGSGVIIEYDNGNKPIAICCGHVGDHNCTTNLFVEAPIVSHDDTTVTISASGCHGITVVTSAFVHVIMATSTPNTEYVCTLSEARIKQAEEELNEKPQWRSRDIQALRDMVLKKPELKIRTDDAFLLRFLRAKKFDYDRAFNLLVRHYEMKADEKNKSLFLNLRPASIKHVLEAGVTGVLPHRDKLGRRVIMFRPGRWDPSKYPIDDIFRTNFLTLTTLLEEEEEIQICGIILLADLKHMGWKQTKKIKPFYAKKMFKAMEDCFPMRFKGIHYLNEPAVFDYIFAIMKPFLKEKILSRVHFHGNKYHELKEYIDEEHLPSDYGGQGPPFSNEDWMKTLMDSDSHFDSEAKYCLVKSTGKSETSKETTVDCLAGSYRNLDIE</sequence>
<dbReference type="SUPFAM" id="SSF52087">
    <property type="entry name" value="CRAL/TRIO domain"/>
    <property type="match status" value="1"/>
</dbReference>